<dbReference type="InterPro" id="IPR040919">
    <property type="entry name" value="Asparaginase_C"/>
</dbReference>
<evidence type="ECO:0000256" key="6">
    <source>
        <dbReference type="PROSITE-ProRule" id="PRU00023"/>
    </source>
</evidence>
<dbReference type="SMART" id="SM00248">
    <property type="entry name" value="ANK"/>
    <property type="match status" value="2"/>
</dbReference>
<dbReference type="SUPFAM" id="SSF48403">
    <property type="entry name" value="Ankyrin repeat"/>
    <property type="match status" value="1"/>
</dbReference>
<comment type="caution">
    <text evidence="9">The sequence shown here is derived from an EMBL/GenBank/DDBJ whole genome shotgun (WGS) entry which is preliminary data.</text>
</comment>
<dbReference type="PANTHER" id="PTHR11707:SF28">
    <property type="entry name" value="60 KDA LYSOPHOSPHOLIPASE"/>
    <property type="match status" value="1"/>
</dbReference>
<dbReference type="InterPro" id="IPR036152">
    <property type="entry name" value="Asp/glu_Ase-like_sf"/>
</dbReference>
<dbReference type="InterPro" id="IPR041725">
    <property type="entry name" value="L-asparaginase_I"/>
</dbReference>
<dbReference type="CDD" id="cd08963">
    <property type="entry name" value="L-asparaginase_I"/>
    <property type="match status" value="1"/>
</dbReference>
<dbReference type="SMART" id="SM00870">
    <property type="entry name" value="Asparaginase"/>
    <property type="match status" value="1"/>
</dbReference>
<evidence type="ECO:0000313" key="10">
    <source>
        <dbReference type="Proteomes" id="UP000037136"/>
    </source>
</evidence>
<evidence type="ECO:0000256" key="4">
    <source>
        <dbReference type="ARBA" id="ARBA00023043"/>
    </source>
</evidence>
<dbReference type="PIRSF" id="PIRSF500176">
    <property type="entry name" value="L_ASNase"/>
    <property type="match status" value="1"/>
</dbReference>
<dbReference type="PIRSF" id="PIRSF001220">
    <property type="entry name" value="L-ASNase_gatD"/>
    <property type="match status" value="1"/>
</dbReference>
<name>A0A2A9PDY6_OPHUN</name>
<dbReference type="Pfam" id="PF12796">
    <property type="entry name" value="Ank_2"/>
    <property type="match status" value="1"/>
</dbReference>
<evidence type="ECO:0000259" key="8">
    <source>
        <dbReference type="Pfam" id="PF17763"/>
    </source>
</evidence>
<dbReference type="EC" id="3.5.1.1" evidence="1"/>
<keyword evidence="10" id="KW-1185">Reference proteome</keyword>
<dbReference type="PROSITE" id="PS51732">
    <property type="entry name" value="ASN_GLN_ASE_3"/>
    <property type="match status" value="1"/>
</dbReference>
<evidence type="ECO:0000256" key="5">
    <source>
        <dbReference type="ARBA" id="ARBA00061199"/>
    </source>
</evidence>
<feature type="domain" description="L-asparaginase N-terminal" evidence="7">
    <location>
        <begin position="21"/>
        <end position="239"/>
    </location>
</feature>
<dbReference type="PRINTS" id="PR00139">
    <property type="entry name" value="ASNGLNASE"/>
</dbReference>
<comment type="similarity">
    <text evidence="5">In the N-terminal section; belongs to the asparaginase 1 family.</text>
</comment>
<sequence length="514" mass="53931">MSPSQIDDMDDAASAGFPESRVLIIGTGGTICMQEGPDGLTPSEGFLERAMAPRLSFNDMSGLDVKLQAYRNGLPISLPSLRTPPTAYKRHIRYAVLEFDPLVDSSCISAADWAAMASTVRDNYHLFDGFVILHGTDSLAYTASALSFIFVNLGKPVVVTGSQASIFDLQSDAVGNLLGSLIIAGTFVIPEVGLFFHNKLYRGNRTVKVSASSFEAFASPNCEALALVNGIGIEVNWPLVLRPTSIASFKIESPLDTTHVACLRVFPGIQPEMIDAVLQIPSLRGLILETFGMGNVPGGPEGPLTSAVAAAVKRGVVVVNVSQCVSGFASPVYAPGTLLGRAGVIFGLDITAEAALAKLSYLLARQEGPPDSREMTGLFGRSLRGELTEPTLPTFAHPAPGPLAAVATRLTPIQAASAALGYAIQAEEPSVVATILDGDEGATLLNTTDYAGNTPVHLAAVCGSSPIMLDLLRRGAGVHARNRANNSPLFLALLSGNDDVARLLTAAGFQPLYL</sequence>
<dbReference type="InterPro" id="IPR037152">
    <property type="entry name" value="L-asparaginase_N_sf"/>
</dbReference>
<reference evidence="9 10" key="2">
    <citation type="journal article" date="2017" name="Sci. Rep.">
        <title>Ant-infecting Ophiocordyceps genomes reveal a high diversity of potential behavioral manipulation genes and a possible major role for enterotoxins.</title>
        <authorList>
            <person name="de Bekker C."/>
            <person name="Ohm R.A."/>
            <person name="Evans H.C."/>
            <person name="Brachmann A."/>
            <person name="Hughes D.P."/>
        </authorList>
    </citation>
    <scope>NUCLEOTIDE SEQUENCE [LARGE SCALE GENOMIC DNA]</scope>
    <source>
        <strain evidence="9 10">SC16a</strain>
    </source>
</reference>
<dbReference type="InterPro" id="IPR006034">
    <property type="entry name" value="Asparaginase/glutaminase-like"/>
</dbReference>
<dbReference type="SFLD" id="SFLDS00057">
    <property type="entry name" value="Glutaminase/Asparaginase"/>
    <property type="match status" value="1"/>
</dbReference>
<evidence type="ECO:0000313" key="9">
    <source>
        <dbReference type="EMBL" id="PFH59090.1"/>
    </source>
</evidence>
<dbReference type="InterPro" id="IPR002110">
    <property type="entry name" value="Ankyrin_rpt"/>
</dbReference>
<dbReference type="InterPro" id="IPR027473">
    <property type="entry name" value="L-asparaginase_C"/>
</dbReference>
<keyword evidence="3" id="KW-0378">Hydrolase</keyword>
<dbReference type="PANTHER" id="PTHR11707">
    <property type="entry name" value="L-ASPARAGINASE"/>
    <property type="match status" value="1"/>
</dbReference>
<dbReference type="Proteomes" id="UP000037136">
    <property type="component" value="Unassembled WGS sequence"/>
</dbReference>
<dbReference type="GO" id="GO:0009066">
    <property type="term" value="P:aspartate family amino acid metabolic process"/>
    <property type="evidence" value="ECO:0007669"/>
    <property type="project" value="UniProtKB-ARBA"/>
</dbReference>
<evidence type="ECO:0000256" key="2">
    <source>
        <dbReference type="ARBA" id="ARBA00022737"/>
    </source>
</evidence>
<dbReference type="FunFam" id="3.40.50.40:FF:000001">
    <property type="entry name" value="L-asparaginase 1"/>
    <property type="match status" value="1"/>
</dbReference>
<proteinExistence type="inferred from homology"/>
<gene>
    <name evidence="9" type="ORF">XA68_12805</name>
</gene>
<dbReference type="GO" id="GO:0004067">
    <property type="term" value="F:asparaginase activity"/>
    <property type="evidence" value="ECO:0007669"/>
    <property type="project" value="UniProtKB-UniRule"/>
</dbReference>
<dbReference type="Pfam" id="PF00710">
    <property type="entry name" value="Asparaginase"/>
    <property type="match status" value="1"/>
</dbReference>
<dbReference type="EMBL" id="LAZP02000227">
    <property type="protein sequence ID" value="PFH59090.1"/>
    <property type="molecule type" value="Genomic_DNA"/>
</dbReference>
<dbReference type="Gene3D" id="3.40.50.40">
    <property type="match status" value="1"/>
</dbReference>
<feature type="repeat" description="ANK" evidence="6">
    <location>
        <begin position="451"/>
        <end position="483"/>
    </location>
</feature>
<keyword evidence="4 6" id="KW-0040">ANK repeat</keyword>
<dbReference type="Pfam" id="PF17763">
    <property type="entry name" value="Asparaginase_C"/>
    <property type="match status" value="1"/>
</dbReference>
<evidence type="ECO:0000256" key="3">
    <source>
        <dbReference type="ARBA" id="ARBA00022801"/>
    </source>
</evidence>
<dbReference type="SUPFAM" id="SSF53774">
    <property type="entry name" value="Glutaminase/Asparaginase"/>
    <property type="match status" value="1"/>
</dbReference>
<dbReference type="FunFam" id="3.40.50.1170:FF:000003">
    <property type="entry name" value="60 kDa lysophospholipase"/>
    <property type="match status" value="1"/>
</dbReference>
<dbReference type="InterPro" id="IPR027474">
    <property type="entry name" value="L-asparaginase_N"/>
</dbReference>
<dbReference type="PROSITE" id="PS50297">
    <property type="entry name" value="ANK_REP_REGION"/>
    <property type="match status" value="1"/>
</dbReference>
<dbReference type="PROSITE" id="PS50088">
    <property type="entry name" value="ANK_REPEAT"/>
    <property type="match status" value="1"/>
</dbReference>
<keyword evidence="2" id="KW-0677">Repeat</keyword>
<dbReference type="Gene3D" id="3.40.50.1170">
    <property type="entry name" value="L-asparaginase, N-terminal domain"/>
    <property type="match status" value="1"/>
</dbReference>
<reference evidence="9 10" key="1">
    <citation type="journal article" date="2015" name="BMC Genomics">
        <title>Gene expression during zombie ant biting behavior reflects the complexity underlying fungal parasitic behavioral manipulation.</title>
        <authorList>
            <person name="de Bekker C."/>
            <person name="Ohm R.A."/>
            <person name="Loreto R.G."/>
            <person name="Sebastian A."/>
            <person name="Albert I."/>
            <person name="Merrow M."/>
            <person name="Brachmann A."/>
            <person name="Hughes D.P."/>
        </authorList>
    </citation>
    <scope>NUCLEOTIDE SEQUENCE [LARGE SCALE GENOMIC DNA]</scope>
    <source>
        <strain evidence="9 10">SC16a</strain>
    </source>
</reference>
<dbReference type="AlphaFoldDB" id="A0A2A9PDY6"/>
<evidence type="ECO:0000256" key="1">
    <source>
        <dbReference type="ARBA" id="ARBA00012920"/>
    </source>
</evidence>
<dbReference type="Gene3D" id="1.25.40.20">
    <property type="entry name" value="Ankyrin repeat-containing domain"/>
    <property type="match status" value="1"/>
</dbReference>
<protein>
    <recommendedName>
        <fullName evidence="1">asparaginase</fullName>
        <ecNumber evidence="1">3.5.1.1</ecNumber>
    </recommendedName>
</protein>
<dbReference type="OrthoDB" id="542841at2759"/>
<accession>A0A2A9PDY6</accession>
<dbReference type="STRING" id="268505.A0A2A9PDY6"/>
<organism evidence="9 10">
    <name type="scientific">Ophiocordyceps unilateralis</name>
    <name type="common">Zombie-ant fungus</name>
    <name type="synonym">Torrubia unilateralis</name>
    <dbReference type="NCBI Taxonomy" id="268505"/>
    <lineage>
        <taxon>Eukaryota</taxon>
        <taxon>Fungi</taxon>
        <taxon>Dikarya</taxon>
        <taxon>Ascomycota</taxon>
        <taxon>Pezizomycotina</taxon>
        <taxon>Sordariomycetes</taxon>
        <taxon>Hypocreomycetidae</taxon>
        <taxon>Hypocreales</taxon>
        <taxon>Ophiocordycipitaceae</taxon>
        <taxon>Ophiocordyceps</taxon>
    </lineage>
</organism>
<evidence type="ECO:0000259" key="7">
    <source>
        <dbReference type="Pfam" id="PF00710"/>
    </source>
</evidence>
<feature type="domain" description="Asparaginase/glutaminase C-terminal" evidence="8">
    <location>
        <begin position="259"/>
        <end position="374"/>
    </location>
</feature>
<dbReference type="InterPro" id="IPR036770">
    <property type="entry name" value="Ankyrin_rpt-contain_sf"/>
</dbReference>